<keyword evidence="4" id="KW-1185">Reference proteome</keyword>
<evidence type="ECO:0000259" key="2">
    <source>
        <dbReference type="Pfam" id="PF14016"/>
    </source>
</evidence>
<comment type="caution">
    <text evidence="3">The sequence shown here is derived from an EMBL/GenBank/DDBJ whole genome shotgun (WGS) entry which is preliminary data.</text>
</comment>
<dbReference type="AlphaFoldDB" id="A0AA87RBF8"/>
<dbReference type="RefSeq" id="WP_146793886.1">
    <property type="nucleotide sequence ID" value="NZ_BJUU01000006.1"/>
</dbReference>
<dbReference type="Pfam" id="PF14016">
    <property type="entry name" value="DUF4232"/>
    <property type="match status" value="1"/>
</dbReference>
<evidence type="ECO:0000256" key="1">
    <source>
        <dbReference type="SAM" id="MobiDB-lite"/>
    </source>
</evidence>
<feature type="region of interest" description="Disordered" evidence="1">
    <location>
        <begin position="55"/>
        <end position="82"/>
    </location>
</feature>
<gene>
    <name evidence="3" type="ORF">ABA31_13510</name>
</gene>
<dbReference type="EMBL" id="BJUU01000006">
    <property type="protein sequence ID" value="GEK80000.1"/>
    <property type="molecule type" value="Genomic_DNA"/>
</dbReference>
<evidence type="ECO:0000313" key="3">
    <source>
        <dbReference type="EMBL" id="GEK80000.1"/>
    </source>
</evidence>
<sequence length="257" mass="26108">MTIARRRNGPSPLPTVRRAVPTALACAAVLATTACLPPPDVEPRPTASAAVTVEDAAPTAAPVPHESELPAGFDSEPDTTAEPDEALGAEELTELLRVPATAAVRPDSCAADAVEAELWGYDVAAGSRFSTLRVTNVSDAPCTVAGYPGIGARGEWGSAFLILAEQDPIDSGDGSPVTLAPGAAASAPIRWTGALAGAHDEWISLLVVQLAQGQEPLRVAPTISAESMVGGDSGAPHEATMDVGMLTDVRVGSFSAV</sequence>
<dbReference type="PROSITE" id="PS51257">
    <property type="entry name" value="PROKAR_LIPOPROTEIN"/>
    <property type="match status" value="1"/>
</dbReference>
<organism evidence="3 4">
    <name type="scientific">Agrococcus baldri</name>
    <dbReference type="NCBI Taxonomy" id="153730"/>
    <lineage>
        <taxon>Bacteria</taxon>
        <taxon>Bacillati</taxon>
        <taxon>Actinomycetota</taxon>
        <taxon>Actinomycetes</taxon>
        <taxon>Micrococcales</taxon>
        <taxon>Microbacteriaceae</taxon>
        <taxon>Agrococcus</taxon>
    </lineage>
</organism>
<feature type="domain" description="DUF4232" evidence="2">
    <location>
        <begin position="109"/>
        <end position="225"/>
    </location>
</feature>
<evidence type="ECO:0000313" key="4">
    <source>
        <dbReference type="Proteomes" id="UP000321749"/>
    </source>
</evidence>
<dbReference type="InterPro" id="IPR025326">
    <property type="entry name" value="DUF4232"/>
</dbReference>
<reference evidence="3 4" key="1">
    <citation type="submission" date="2019-07" db="EMBL/GenBank/DDBJ databases">
        <title>Whole genome shotgun sequence of Agrococcus baldri NBRC 103055.</title>
        <authorList>
            <person name="Hosoyama A."/>
            <person name="Uohara A."/>
            <person name="Ohji S."/>
            <person name="Ichikawa N."/>
        </authorList>
    </citation>
    <scope>NUCLEOTIDE SEQUENCE [LARGE SCALE GENOMIC DNA]</scope>
    <source>
        <strain evidence="3 4">NBRC 103055</strain>
    </source>
</reference>
<accession>A0AA87RBF8</accession>
<name>A0AA87RBF8_9MICO</name>
<protein>
    <recommendedName>
        <fullName evidence="2">DUF4232 domain-containing protein</fullName>
    </recommendedName>
</protein>
<proteinExistence type="predicted"/>
<dbReference type="Proteomes" id="UP000321749">
    <property type="component" value="Unassembled WGS sequence"/>
</dbReference>